<reference evidence="3" key="1">
    <citation type="submission" date="2017-06" db="EMBL/GenBank/DDBJ databases">
        <title>Genome analysis of Fimbriiglobus ruber SP5, the first member of the order Planctomycetales with confirmed chitinolytic capability.</title>
        <authorList>
            <person name="Ravin N.V."/>
            <person name="Rakitin A.L."/>
            <person name="Ivanova A.A."/>
            <person name="Beletsky A.V."/>
            <person name="Kulichevskaya I.S."/>
            <person name="Mardanov A.V."/>
            <person name="Dedysh S.N."/>
        </authorList>
    </citation>
    <scope>NUCLEOTIDE SEQUENCE [LARGE SCALE GENOMIC DNA]</scope>
    <source>
        <strain evidence="3">SP5</strain>
    </source>
</reference>
<sequence length="77" mass="8229">MKENPTDQPTAFAQTFGTLLLVGGLLLAGGIILNGIESARAAQPDMLHVNHVGATVCGGPLAVWFIIFGFYIRRRGF</sequence>
<evidence type="ECO:0000313" key="3">
    <source>
        <dbReference type="Proteomes" id="UP000214646"/>
    </source>
</evidence>
<evidence type="ECO:0000256" key="1">
    <source>
        <dbReference type="SAM" id="Phobius"/>
    </source>
</evidence>
<accession>A0A225E0R7</accession>
<dbReference type="RefSeq" id="WP_088253128.1">
    <property type="nucleotide sequence ID" value="NZ_NIDE01000002.1"/>
</dbReference>
<dbReference type="Proteomes" id="UP000214646">
    <property type="component" value="Unassembled WGS sequence"/>
</dbReference>
<comment type="caution">
    <text evidence="2">The sequence shown here is derived from an EMBL/GenBank/DDBJ whole genome shotgun (WGS) entry which is preliminary data.</text>
</comment>
<keyword evidence="1" id="KW-1133">Transmembrane helix</keyword>
<gene>
    <name evidence="2" type="ORF">FRUB_01725</name>
</gene>
<protein>
    <submittedName>
        <fullName evidence="2">Uncharacterized protein</fullName>
    </submittedName>
</protein>
<proteinExistence type="predicted"/>
<feature type="transmembrane region" description="Helical" evidence="1">
    <location>
        <begin position="52"/>
        <end position="72"/>
    </location>
</feature>
<keyword evidence="1" id="KW-0472">Membrane</keyword>
<keyword evidence="1" id="KW-0812">Transmembrane</keyword>
<keyword evidence="3" id="KW-1185">Reference proteome</keyword>
<dbReference type="EMBL" id="NIDE01000002">
    <property type="protein sequence ID" value="OWK45394.1"/>
    <property type="molecule type" value="Genomic_DNA"/>
</dbReference>
<feature type="transmembrane region" description="Helical" evidence="1">
    <location>
        <begin position="12"/>
        <end position="32"/>
    </location>
</feature>
<dbReference type="AlphaFoldDB" id="A0A225E0R7"/>
<evidence type="ECO:0000313" key="2">
    <source>
        <dbReference type="EMBL" id="OWK45394.1"/>
    </source>
</evidence>
<organism evidence="2 3">
    <name type="scientific">Fimbriiglobus ruber</name>
    <dbReference type="NCBI Taxonomy" id="1908690"/>
    <lineage>
        <taxon>Bacteria</taxon>
        <taxon>Pseudomonadati</taxon>
        <taxon>Planctomycetota</taxon>
        <taxon>Planctomycetia</taxon>
        <taxon>Gemmatales</taxon>
        <taxon>Gemmataceae</taxon>
        <taxon>Fimbriiglobus</taxon>
    </lineage>
</organism>
<name>A0A225E0R7_9BACT</name>